<evidence type="ECO:0000256" key="6">
    <source>
        <dbReference type="ARBA" id="ARBA00022989"/>
    </source>
</evidence>
<evidence type="ECO:0000256" key="2">
    <source>
        <dbReference type="ARBA" id="ARBA00022448"/>
    </source>
</evidence>
<keyword evidence="6 9" id="KW-1133">Transmembrane helix</keyword>
<keyword evidence="2 9" id="KW-0813">Transport</keyword>
<evidence type="ECO:0000256" key="9">
    <source>
        <dbReference type="RuleBase" id="RU369079"/>
    </source>
</evidence>
<sequence>MMNVHATLSPNVSRLVSRMITVKSWFAVIACLIMAVTFFFVVIFRYLFDADLFAYEEWLLIICFWLYFMGSAIGTFEGSHVNADLLSYVINDPKKAHIRAILVTAIELIVTLALVYWAVLMLIDEISSYPRWRTTIALRIPFFVPRLAILVGFGFMAFYSALHLYARIRTGPEEATP</sequence>
<dbReference type="InterPro" id="IPR007387">
    <property type="entry name" value="TRAP_DctQ"/>
</dbReference>
<feature type="transmembrane region" description="Helical" evidence="9">
    <location>
        <begin position="24"/>
        <end position="46"/>
    </location>
</feature>
<evidence type="ECO:0000313" key="12">
    <source>
        <dbReference type="Proteomes" id="UP001318682"/>
    </source>
</evidence>
<proteinExistence type="inferred from homology"/>
<organism evidence="11 12">
    <name type="scientific">Roseobacter fucihabitans</name>
    <dbReference type="NCBI Taxonomy" id="1537242"/>
    <lineage>
        <taxon>Bacteria</taxon>
        <taxon>Pseudomonadati</taxon>
        <taxon>Pseudomonadota</taxon>
        <taxon>Alphaproteobacteria</taxon>
        <taxon>Rhodobacterales</taxon>
        <taxon>Roseobacteraceae</taxon>
        <taxon>Roseobacter</taxon>
    </lineage>
</organism>
<keyword evidence="3" id="KW-1003">Cell membrane</keyword>
<evidence type="ECO:0000256" key="1">
    <source>
        <dbReference type="ARBA" id="ARBA00004429"/>
    </source>
</evidence>
<feature type="transmembrane region" description="Helical" evidence="9">
    <location>
        <begin position="143"/>
        <end position="162"/>
    </location>
</feature>
<evidence type="ECO:0000259" key="10">
    <source>
        <dbReference type="Pfam" id="PF04290"/>
    </source>
</evidence>
<comment type="function">
    <text evidence="9">Part of the tripartite ATP-independent periplasmic (TRAP) transport system.</text>
</comment>
<feature type="transmembrane region" description="Helical" evidence="9">
    <location>
        <begin position="58"/>
        <end position="79"/>
    </location>
</feature>
<dbReference type="PANTHER" id="PTHR35011">
    <property type="entry name" value="2,3-DIKETO-L-GULONATE TRAP TRANSPORTER SMALL PERMEASE PROTEIN YIAM"/>
    <property type="match status" value="1"/>
</dbReference>
<dbReference type="PANTHER" id="PTHR35011:SF11">
    <property type="entry name" value="TRAP TRANSPORTER SMALL PERMEASE PROTEIN"/>
    <property type="match status" value="1"/>
</dbReference>
<dbReference type="InterPro" id="IPR055348">
    <property type="entry name" value="DctQ"/>
</dbReference>
<comment type="subunit">
    <text evidence="9">The complex comprises the extracytoplasmic solute receptor protein and the two transmembrane proteins.</text>
</comment>
<accession>A0ABZ2BV07</accession>
<name>A0ABZ2BV07_9RHOB</name>
<comment type="similarity">
    <text evidence="8 9">Belongs to the TRAP transporter small permease family.</text>
</comment>
<evidence type="ECO:0000256" key="4">
    <source>
        <dbReference type="ARBA" id="ARBA00022519"/>
    </source>
</evidence>
<keyword evidence="4 9" id="KW-0997">Cell inner membrane</keyword>
<keyword evidence="7 9" id="KW-0472">Membrane</keyword>
<evidence type="ECO:0000256" key="7">
    <source>
        <dbReference type="ARBA" id="ARBA00023136"/>
    </source>
</evidence>
<feature type="domain" description="Tripartite ATP-independent periplasmic transporters DctQ component" evidence="10">
    <location>
        <begin position="34"/>
        <end position="169"/>
    </location>
</feature>
<dbReference type="Proteomes" id="UP001318682">
    <property type="component" value="Chromosome"/>
</dbReference>
<keyword evidence="5 9" id="KW-0812">Transmembrane</keyword>
<protein>
    <recommendedName>
        <fullName evidence="9">TRAP transporter small permease protein</fullName>
    </recommendedName>
</protein>
<evidence type="ECO:0000256" key="3">
    <source>
        <dbReference type="ARBA" id="ARBA00022475"/>
    </source>
</evidence>
<evidence type="ECO:0000256" key="8">
    <source>
        <dbReference type="ARBA" id="ARBA00038436"/>
    </source>
</evidence>
<keyword evidence="12" id="KW-1185">Reference proteome</keyword>
<dbReference type="Pfam" id="PF04290">
    <property type="entry name" value="DctQ"/>
    <property type="match status" value="1"/>
</dbReference>
<evidence type="ECO:0000313" key="11">
    <source>
        <dbReference type="EMBL" id="WVX49889.1"/>
    </source>
</evidence>
<reference evidence="12" key="1">
    <citation type="submission" date="2024-01" db="EMBL/GenBank/DDBJ databases">
        <title>Roseobacter fucihabitans sp. nov., isolated from the brown alga Fucus spiralis.</title>
        <authorList>
            <person name="Hahnke S."/>
            <person name="Berger M."/>
            <person name="Schlingloff A."/>
            <person name="Athale I."/>
            <person name="Neumann-Schaal M."/>
            <person name="Adenaya A."/>
            <person name="Poehlein A."/>
            <person name="Daniel R."/>
            <person name="Pertersen J."/>
            <person name="Brinkhoff T."/>
        </authorList>
    </citation>
    <scope>NUCLEOTIDE SEQUENCE [LARGE SCALE GENOMIC DNA]</scope>
    <source>
        <strain evidence="12">B14</strain>
    </source>
</reference>
<gene>
    <name evidence="11" type="ORF">ROLI_029840</name>
</gene>
<evidence type="ECO:0000256" key="5">
    <source>
        <dbReference type="ARBA" id="ARBA00022692"/>
    </source>
</evidence>
<feature type="transmembrane region" description="Helical" evidence="9">
    <location>
        <begin position="100"/>
        <end position="123"/>
    </location>
</feature>
<comment type="subcellular location">
    <subcellularLocation>
        <location evidence="1 9">Cell inner membrane</location>
        <topology evidence="1 9">Multi-pass membrane protein</topology>
    </subcellularLocation>
</comment>
<dbReference type="EMBL" id="CP143423">
    <property type="protein sequence ID" value="WVX49889.1"/>
    <property type="molecule type" value="Genomic_DNA"/>
</dbReference>